<evidence type="ECO:0000256" key="5">
    <source>
        <dbReference type="RuleBase" id="RU362123"/>
    </source>
</evidence>
<keyword evidence="5" id="KW-0735">Signal-anchor</keyword>
<organism evidence="7 8">
    <name type="scientific">Pseudoalteromonas qingdaonensis</name>
    <dbReference type="NCBI Taxonomy" id="3131913"/>
    <lineage>
        <taxon>Bacteria</taxon>
        <taxon>Pseudomonadati</taxon>
        <taxon>Pseudomonadota</taxon>
        <taxon>Gammaproteobacteria</taxon>
        <taxon>Alteromonadales</taxon>
        <taxon>Pseudoalteromonadaceae</taxon>
        <taxon>Pseudoalteromonas</taxon>
    </lineage>
</organism>
<dbReference type="CDD" id="cd07341">
    <property type="entry name" value="M56_BlaR1_MecR1_like"/>
    <property type="match status" value="1"/>
</dbReference>
<evidence type="ECO:0000313" key="8">
    <source>
        <dbReference type="Proteomes" id="UP001447008"/>
    </source>
</evidence>
<dbReference type="NCBIfam" id="TIGR01352">
    <property type="entry name" value="tonB_Cterm"/>
    <property type="match status" value="1"/>
</dbReference>
<feature type="transmembrane region" description="Helical" evidence="5">
    <location>
        <begin position="6"/>
        <end position="27"/>
    </location>
</feature>
<keyword evidence="8" id="KW-1185">Reference proteome</keyword>
<dbReference type="PRINTS" id="PR01374">
    <property type="entry name" value="TONBPROTEIN"/>
</dbReference>
<comment type="similarity">
    <text evidence="5">Belongs to the TonB family.</text>
</comment>
<evidence type="ECO:0000259" key="6">
    <source>
        <dbReference type="PROSITE" id="PS52015"/>
    </source>
</evidence>
<keyword evidence="3 5" id="KW-1133">Transmembrane helix</keyword>
<dbReference type="Pfam" id="PF05569">
    <property type="entry name" value="Peptidase_M56"/>
    <property type="match status" value="1"/>
</dbReference>
<dbReference type="InterPro" id="IPR006260">
    <property type="entry name" value="TonB/TolA_C"/>
</dbReference>
<feature type="transmembrane region" description="Helical" evidence="5">
    <location>
        <begin position="34"/>
        <end position="51"/>
    </location>
</feature>
<comment type="function">
    <text evidence="5">Interacts with outer membrane receptor proteins that carry out high-affinity binding and energy dependent uptake into the periplasmic space of specific substrates. It could act to transduce energy from the cytoplasmic membrane to specific energy-requiring processes in the outer membrane, resulting in the release into the periplasm of ligands bound by these outer membrane proteins.</text>
</comment>
<keyword evidence="5" id="KW-0653">Protein transport</keyword>
<dbReference type="RefSeq" id="WP_342678430.1">
    <property type="nucleotide sequence ID" value="NZ_JBCGCU010000009.1"/>
</dbReference>
<keyword evidence="5" id="KW-0997">Cell inner membrane</keyword>
<dbReference type="InterPro" id="IPR052173">
    <property type="entry name" value="Beta-lactam_resp_regulator"/>
</dbReference>
<evidence type="ECO:0000256" key="2">
    <source>
        <dbReference type="ARBA" id="ARBA00022692"/>
    </source>
</evidence>
<dbReference type="Gene3D" id="3.30.2420.10">
    <property type="entry name" value="TonB"/>
    <property type="match status" value="1"/>
</dbReference>
<dbReference type="EMBL" id="JBCGCU010000009">
    <property type="protein sequence ID" value="MEM0515626.1"/>
    <property type="molecule type" value="Genomic_DNA"/>
</dbReference>
<comment type="caution">
    <text evidence="7">The sequence shown here is derived from an EMBL/GenBank/DDBJ whole genome shotgun (WGS) entry which is preliminary data.</text>
</comment>
<dbReference type="PROSITE" id="PS52015">
    <property type="entry name" value="TONB_CTD"/>
    <property type="match status" value="1"/>
</dbReference>
<evidence type="ECO:0000313" key="7">
    <source>
        <dbReference type="EMBL" id="MEM0515626.1"/>
    </source>
</evidence>
<evidence type="ECO:0000256" key="4">
    <source>
        <dbReference type="ARBA" id="ARBA00023136"/>
    </source>
</evidence>
<dbReference type="PANTHER" id="PTHR34978">
    <property type="entry name" value="POSSIBLE SENSOR-TRANSDUCER PROTEIN BLAR"/>
    <property type="match status" value="1"/>
</dbReference>
<dbReference type="Pfam" id="PF03544">
    <property type="entry name" value="TonB_C"/>
    <property type="match status" value="1"/>
</dbReference>
<dbReference type="Proteomes" id="UP001447008">
    <property type="component" value="Unassembled WGS sequence"/>
</dbReference>
<keyword evidence="5" id="KW-0813">Transport</keyword>
<feature type="transmembrane region" description="Helical" evidence="5">
    <location>
        <begin position="84"/>
        <end position="104"/>
    </location>
</feature>
<sequence length="400" mass="44728">MLSWLISQQALLCILFAALIIAEHYALKALSARFIYGLWLLLPALLLVQSIELKNTVAAPAMIGQYVVTPLRQASAEISISWELAYWLIAAALFALVAYQHLVFQRRLNAAPLDNQLPGQAGNATLYHSKAISSPMVVGFFNPRIVMPQRLLQDVDASALTLMLEHEQVHLERRDNVINLIALSAAILIWFNPLGWVAYFSLRRIQELACDERVLADKSAAQRLQYGKSMVKCASQSRLHSLAYAYYGDKNMMLQRLYNMQSANKGYVLAKVLALLITLGSFTLVAGTGAGEGHKQKSASQPKPVMRIEPIYPKEAAEQKISGSVVLRFQVDEEGTVRNVVVVQSQPAKVFDKEAVRALQQWRYEPYAFPQEEHLVQLDFALSADVQLPDLTERINVKSH</sequence>
<gene>
    <name evidence="7" type="ORF">WCN91_09425</name>
</gene>
<proteinExistence type="inferred from homology"/>
<comment type="subcellular location">
    <subcellularLocation>
        <location evidence="5">Cell inner membrane</location>
        <topology evidence="5">Single-pass membrane protein</topology>
        <orientation evidence="5">Periplasmic side</orientation>
    </subcellularLocation>
    <subcellularLocation>
        <location evidence="1">Membrane</location>
        <topology evidence="1">Single-pass membrane protein</topology>
    </subcellularLocation>
</comment>
<protein>
    <recommendedName>
        <fullName evidence="5">Protein TonB</fullName>
    </recommendedName>
</protein>
<dbReference type="InterPro" id="IPR037682">
    <property type="entry name" value="TonB_C"/>
</dbReference>
<name>A0ABU9MWH5_9GAMM</name>
<keyword evidence="2 5" id="KW-0812">Transmembrane</keyword>
<dbReference type="SUPFAM" id="SSF74653">
    <property type="entry name" value="TolA/TonB C-terminal domain"/>
    <property type="match status" value="1"/>
</dbReference>
<evidence type="ECO:0000256" key="3">
    <source>
        <dbReference type="ARBA" id="ARBA00022989"/>
    </source>
</evidence>
<feature type="domain" description="TonB C-terminal" evidence="6">
    <location>
        <begin position="297"/>
        <end position="389"/>
    </location>
</feature>
<reference evidence="7 8" key="1">
    <citation type="submission" date="2024-03" db="EMBL/GenBank/DDBJ databases">
        <title>Pseudoalteromonas qingdaonensis sp. nov., isolated from the intestines of marine benthic organisms.</title>
        <authorList>
            <person name="Lin X."/>
            <person name="Fang S."/>
            <person name="Hu X."/>
        </authorList>
    </citation>
    <scope>NUCLEOTIDE SEQUENCE [LARGE SCALE GENOMIC DNA]</scope>
    <source>
        <strain evidence="7 8">YIC-827</strain>
    </source>
</reference>
<keyword evidence="5" id="KW-1003">Cell membrane</keyword>
<evidence type="ECO:0000256" key="1">
    <source>
        <dbReference type="ARBA" id="ARBA00004167"/>
    </source>
</evidence>
<comment type="caution">
    <text evidence="5">Lacks conserved residue(s) required for the propagation of feature annotation.</text>
</comment>
<feature type="transmembrane region" description="Helical" evidence="5">
    <location>
        <begin position="177"/>
        <end position="199"/>
    </location>
</feature>
<dbReference type="PANTHER" id="PTHR34978:SF3">
    <property type="entry name" value="SLR0241 PROTEIN"/>
    <property type="match status" value="1"/>
</dbReference>
<keyword evidence="4 5" id="KW-0472">Membrane</keyword>
<dbReference type="InterPro" id="IPR008756">
    <property type="entry name" value="Peptidase_M56"/>
</dbReference>
<dbReference type="InterPro" id="IPR003538">
    <property type="entry name" value="TonB"/>
</dbReference>
<accession>A0ABU9MWH5</accession>